<dbReference type="AlphaFoldDB" id="S4P290"/>
<reference evidence="1" key="1">
    <citation type="journal article" date="2013" name="BMC Genomics">
        <title>Unscrambling butterfly oogenesis.</title>
        <authorList>
            <person name="Carter J.M."/>
            <person name="Baker S.C."/>
            <person name="Pink R."/>
            <person name="Carter D.R."/>
            <person name="Collins A."/>
            <person name="Tomlin J."/>
            <person name="Gibbs M."/>
            <person name="Breuker C.J."/>
        </authorList>
    </citation>
    <scope>NUCLEOTIDE SEQUENCE</scope>
    <source>
        <tissue evidence="1">Ovary</tissue>
    </source>
</reference>
<protein>
    <submittedName>
        <fullName evidence="1">Uncharacterized protein</fullName>
    </submittedName>
</protein>
<accession>S4P290</accession>
<sequence>MYCTEGLFYTDVSILVFNIQSYTTTKIYLKKKANLPRSTEPTVFVCSVHTGLLLGTVNCPCDIDSCQRQCPVDCIYMEILL</sequence>
<evidence type="ECO:0000313" key="1">
    <source>
        <dbReference type="EMBL" id="JAA82438.1"/>
    </source>
</evidence>
<dbReference type="EMBL" id="GAIX01010122">
    <property type="protein sequence ID" value="JAA82438.1"/>
    <property type="molecule type" value="Transcribed_RNA"/>
</dbReference>
<reference evidence="1" key="2">
    <citation type="submission" date="2013-05" db="EMBL/GenBank/DDBJ databases">
        <authorList>
            <person name="Carter J.-M."/>
            <person name="Baker S.C."/>
            <person name="Pink R."/>
            <person name="Carter D.R.F."/>
            <person name="Collins A."/>
            <person name="Tomlin J."/>
            <person name="Gibbs M."/>
            <person name="Breuker C.J."/>
        </authorList>
    </citation>
    <scope>NUCLEOTIDE SEQUENCE</scope>
    <source>
        <tissue evidence="1">Ovary</tissue>
    </source>
</reference>
<proteinExistence type="predicted"/>
<organism evidence="1">
    <name type="scientific">Pararge aegeria</name>
    <name type="common">speckled wood butterfly</name>
    <dbReference type="NCBI Taxonomy" id="116150"/>
    <lineage>
        <taxon>Eukaryota</taxon>
        <taxon>Metazoa</taxon>
        <taxon>Ecdysozoa</taxon>
        <taxon>Arthropoda</taxon>
        <taxon>Hexapoda</taxon>
        <taxon>Insecta</taxon>
        <taxon>Pterygota</taxon>
        <taxon>Neoptera</taxon>
        <taxon>Endopterygota</taxon>
        <taxon>Lepidoptera</taxon>
        <taxon>Glossata</taxon>
        <taxon>Ditrysia</taxon>
        <taxon>Papilionoidea</taxon>
        <taxon>Nymphalidae</taxon>
        <taxon>Satyrinae</taxon>
        <taxon>Satyrini</taxon>
        <taxon>Parargina</taxon>
        <taxon>Pararge</taxon>
    </lineage>
</organism>
<name>S4P290_9NEOP</name>